<proteinExistence type="predicted"/>
<keyword evidence="2" id="KW-1185">Reference proteome</keyword>
<dbReference type="EMBL" id="ABOX02000066">
    <property type="protein sequence ID" value="EEF57512.1"/>
    <property type="molecule type" value="Genomic_DNA"/>
</dbReference>
<reference evidence="1 2" key="1">
    <citation type="journal article" date="2011" name="J. Bacteriol.">
        <title>Genome sequence of 'Pedosphaera parvula' Ellin514, an aerobic Verrucomicrobial isolate from pasture soil.</title>
        <authorList>
            <person name="Kant R."/>
            <person name="van Passel M.W."/>
            <person name="Sangwan P."/>
            <person name="Palva A."/>
            <person name="Lucas S."/>
            <person name="Copeland A."/>
            <person name="Lapidus A."/>
            <person name="Glavina Del Rio T."/>
            <person name="Dalin E."/>
            <person name="Tice H."/>
            <person name="Bruce D."/>
            <person name="Goodwin L."/>
            <person name="Pitluck S."/>
            <person name="Chertkov O."/>
            <person name="Larimer F.W."/>
            <person name="Land M.L."/>
            <person name="Hauser L."/>
            <person name="Brettin T.S."/>
            <person name="Detter J.C."/>
            <person name="Han S."/>
            <person name="de Vos W.M."/>
            <person name="Janssen P.H."/>
            <person name="Smidt H."/>
        </authorList>
    </citation>
    <scope>NUCLEOTIDE SEQUENCE [LARGE SCALE GENOMIC DNA]</scope>
    <source>
        <strain evidence="1 2">Ellin514</strain>
    </source>
</reference>
<dbReference type="Proteomes" id="UP000003688">
    <property type="component" value="Unassembled WGS sequence"/>
</dbReference>
<name>B9XRP1_PEDPL</name>
<protein>
    <submittedName>
        <fullName evidence="1">Uncharacterized protein</fullName>
    </submittedName>
</protein>
<comment type="caution">
    <text evidence="1">The sequence shown here is derived from an EMBL/GenBank/DDBJ whole genome shotgun (WGS) entry which is preliminary data.</text>
</comment>
<evidence type="ECO:0000313" key="2">
    <source>
        <dbReference type="Proteomes" id="UP000003688"/>
    </source>
</evidence>
<dbReference type="AlphaFoldDB" id="B9XRP1"/>
<dbReference type="STRING" id="320771.Cflav_PD0443"/>
<organism evidence="1 2">
    <name type="scientific">Pedosphaera parvula (strain Ellin514)</name>
    <dbReference type="NCBI Taxonomy" id="320771"/>
    <lineage>
        <taxon>Bacteria</taxon>
        <taxon>Pseudomonadati</taxon>
        <taxon>Verrucomicrobiota</taxon>
        <taxon>Pedosphaerae</taxon>
        <taxon>Pedosphaerales</taxon>
        <taxon>Pedosphaeraceae</taxon>
        <taxon>Pedosphaera</taxon>
    </lineage>
</organism>
<sequence>MRCSERGGNVVFAVVAFRPEVAEGADARVRSGCLRTATNRQSVNVFRQ</sequence>
<accession>B9XRP1</accession>
<evidence type="ECO:0000313" key="1">
    <source>
        <dbReference type="EMBL" id="EEF57512.1"/>
    </source>
</evidence>
<gene>
    <name evidence="1" type="ORF">Cflav_PD0443</name>
</gene>